<evidence type="ECO:0000313" key="3">
    <source>
        <dbReference type="EMBL" id="RHH21082.1"/>
    </source>
</evidence>
<dbReference type="EMBL" id="QRSS01000005">
    <property type="protein sequence ID" value="RGQ05934.1"/>
    <property type="molecule type" value="Genomic_DNA"/>
</dbReference>
<reference evidence="4 5" key="1">
    <citation type="submission" date="2018-08" db="EMBL/GenBank/DDBJ databases">
        <title>A genome reference for cultivated species of the human gut microbiota.</title>
        <authorList>
            <person name="Zou Y."/>
            <person name="Xue W."/>
            <person name="Luo G."/>
        </authorList>
    </citation>
    <scope>NUCLEOTIDE SEQUENCE [LARGE SCALE GENOMIC DNA]</scope>
    <source>
        <strain evidence="2 6">AF25-21</strain>
        <strain evidence="1 4">AF29-2BH</strain>
        <strain evidence="3 5">AM18-2AC</strain>
    </source>
</reference>
<dbReference type="Proteomes" id="UP000285839">
    <property type="component" value="Unassembled WGS sequence"/>
</dbReference>
<organism evidence="3 5">
    <name type="scientific">Blautia obeum</name>
    <dbReference type="NCBI Taxonomy" id="40520"/>
    <lineage>
        <taxon>Bacteria</taxon>
        <taxon>Bacillati</taxon>
        <taxon>Bacillota</taxon>
        <taxon>Clostridia</taxon>
        <taxon>Lachnospirales</taxon>
        <taxon>Lachnospiraceae</taxon>
        <taxon>Blautia</taxon>
    </lineage>
</organism>
<dbReference type="Proteomes" id="UP000283585">
    <property type="component" value="Unassembled WGS sequence"/>
</dbReference>
<proteinExistence type="predicted"/>
<evidence type="ECO:0000313" key="2">
    <source>
        <dbReference type="EMBL" id="RGR50701.1"/>
    </source>
</evidence>
<evidence type="ECO:0000313" key="6">
    <source>
        <dbReference type="Proteomes" id="UP000285839"/>
    </source>
</evidence>
<sequence length="90" mass="10256">MTGRDLIVYILTNHLENAEIRNGKLMVSGNDFMKDEQVASILGVGMATIKVWYENDYFEGACREEGVIYIPKDEVIRILSEKFKEAGVRI</sequence>
<dbReference type="EMBL" id="QRJH01000001">
    <property type="protein sequence ID" value="RHH21082.1"/>
    <property type="molecule type" value="Genomic_DNA"/>
</dbReference>
<dbReference type="EMBL" id="QRUH01000002">
    <property type="protein sequence ID" value="RGR50701.1"/>
    <property type="molecule type" value="Genomic_DNA"/>
</dbReference>
<dbReference type="RefSeq" id="WP_118031225.1">
    <property type="nucleotide sequence ID" value="NZ_QRJH01000001.1"/>
</dbReference>
<dbReference type="AlphaFoldDB" id="A0A414W5M8"/>
<comment type="caution">
    <text evidence="3">The sequence shown here is derived from an EMBL/GenBank/DDBJ whole genome shotgun (WGS) entry which is preliminary data.</text>
</comment>
<evidence type="ECO:0000313" key="1">
    <source>
        <dbReference type="EMBL" id="RGQ05934.1"/>
    </source>
</evidence>
<evidence type="ECO:0000313" key="5">
    <source>
        <dbReference type="Proteomes" id="UP000284024"/>
    </source>
</evidence>
<gene>
    <name evidence="3" type="ORF">DW222_01195</name>
    <name evidence="2" type="ORF">DWY46_04765</name>
    <name evidence="1" type="ORF">DWZ12_05550</name>
</gene>
<accession>A0A414W5M8</accession>
<evidence type="ECO:0000313" key="4">
    <source>
        <dbReference type="Proteomes" id="UP000283585"/>
    </source>
</evidence>
<dbReference type="Proteomes" id="UP000284024">
    <property type="component" value="Unassembled WGS sequence"/>
</dbReference>
<name>A0A414W5M8_9FIRM</name>
<protein>
    <submittedName>
        <fullName evidence="3">Uncharacterized protein</fullName>
    </submittedName>
</protein>